<dbReference type="Pfam" id="PF03500">
    <property type="entry name" value="Cellsynth_D"/>
    <property type="match status" value="1"/>
</dbReference>
<name>A0A270BWP7_9PROT</name>
<dbReference type="Gene3D" id="3.30.70.2590">
    <property type="match status" value="1"/>
</dbReference>
<dbReference type="STRING" id="1231343.Absy_027_041"/>
<gene>
    <name evidence="1" type="ORF">B9K05_01815</name>
</gene>
<proteinExistence type="predicted"/>
<evidence type="ECO:0000313" key="2">
    <source>
        <dbReference type="Proteomes" id="UP000216033"/>
    </source>
</evidence>
<keyword evidence="2" id="KW-1185">Reference proteome</keyword>
<sequence>MEPVYCRAGSTLHFSGYPMKVIGMSLFLHELARSFDAQVGSVGRDRFLQDVGRQMAARLGLPPCQTLEMLEMEMNAALALLEWGHVTLAVDTLDKKLVLRHGGLPLVGSMGDPPGWWLVPALAGLYSAWLEQQPDSLSDARMNWSVEKNSEATHVVVLTYGH</sequence>
<reference evidence="1 2" key="1">
    <citation type="submission" date="2017-04" db="EMBL/GenBank/DDBJ databases">
        <title>Kefir bacterial isolates.</title>
        <authorList>
            <person name="Kim Y."/>
            <person name="Blasche S."/>
            <person name="Patil K.R."/>
        </authorList>
    </citation>
    <scope>NUCLEOTIDE SEQUENCE [LARGE SCALE GENOMIC DNA]</scope>
    <source>
        <strain evidence="1 2">KR-2</strain>
    </source>
</reference>
<dbReference type="Proteomes" id="UP000216033">
    <property type="component" value="Unassembled WGS sequence"/>
</dbReference>
<comment type="caution">
    <text evidence="1">The sequence shown here is derived from an EMBL/GenBank/DDBJ whole genome shotgun (WGS) entry which is preliminary data.</text>
</comment>
<dbReference type="InterPro" id="IPR038470">
    <property type="entry name" value="Cellsynth_D_sf"/>
</dbReference>
<evidence type="ECO:0008006" key="3">
    <source>
        <dbReference type="Google" id="ProtNLM"/>
    </source>
</evidence>
<accession>A0A270BWP7</accession>
<dbReference type="OrthoDB" id="6078279at2"/>
<dbReference type="GO" id="GO:0030244">
    <property type="term" value="P:cellulose biosynthetic process"/>
    <property type="evidence" value="ECO:0007669"/>
    <property type="project" value="InterPro"/>
</dbReference>
<dbReference type="EMBL" id="NDFP01000001">
    <property type="protein sequence ID" value="PAL29399.1"/>
    <property type="molecule type" value="Genomic_DNA"/>
</dbReference>
<dbReference type="InterPro" id="IPR022798">
    <property type="entry name" value="BcsD_bac"/>
</dbReference>
<evidence type="ECO:0000313" key="1">
    <source>
        <dbReference type="EMBL" id="PAL29399.1"/>
    </source>
</evidence>
<protein>
    <recommendedName>
        <fullName evidence="3">Cellulose synthase</fullName>
    </recommendedName>
</protein>
<dbReference type="AlphaFoldDB" id="A0A270BWP7"/>
<organism evidence="1 2">
    <name type="scientific">Acetobacter syzygii</name>
    <dbReference type="NCBI Taxonomy" id="146476"/>
    <lineage>
        <taxon>Bacteria</taxon>
        <taxon>Pseudomonadati</taxon>
        <taxon>Pseudomonadota</taxon>
        <taxon>Alphaproteobacteria</taxon>
        <taxon>Acetobacterales</taxon>
        <taxon>Acetobacteraceae</taxon>
        <taxon>Acetobacter</taxon>
    </lineage>
</organism>
<dbReference type="PRINTS" id="PR01442">
    <property type="entry name" value="CELLSNTHASED"/>
</dbReference>